<dbReference type="EMBL" id="KI517408">
    <property type="protein sequence ID" value="ESQ49703.1"/>
    <property type="molecule type" value="Genomic_DNA"/>
</dbReference>
<evidence type="ECO:0000313" key="2">
    <source>
        <dbReference type="Proteomes" id="UP000030689"/>
    </source>
</evidence>
<dbReference type="Gramene" id="ESQ49703">
    <property type="protein sequence ID" value="ESQ49703"/>
    <property type="gene ID" value="EUTSA_v10022130mg"/>
</dbReference>
<sequence>MVLVRSLLSAKKILARSVVGTNKANIGTKRILAAYVCENQRKQRYLVPVSYLNQLETSKITPNDQKHCF</sequence>
<dbReference type="AlphaFoldDB" id="V4MB85"/>
<accession>V4MB85</accession>
<reference evidence="1 2" key="1">
    <citation type="journal article" date="2013" name="Front. Plant Sci.">
        <title>The Reference Genome of the Halophytic Plant Eutrema salsugineum.</title>
        <authorList>
            <person name="Yang R."/>
            <person name="Jarvis D.E."/>
            <person name="Chen H."/>
            <person name="Beilstein M.A."/>
            <person name="Grimwood J."/>
            <person name="Jenkins J."/>
            <person name="Shu S."/>
            <person name="Prochnik S."/>
            <person name="Xin M."/>
            <person name="Ma C."/>
            <person name="Schmutz J."/>
            <person name="Wing R.A."/>
            <person name="Mitchell-Olds T."/>
            <person name="Schumaker K.S."/>
            <person name="Wang X."/>
        </authorList>
    </citation>
    <scope>NUCLEOTIDE SEQUENCE [LARGE SCALE GENOMIC DNA]</scope>
</reference>
<name>V4MB85_EUTSA</name>
<keyword evidence="2" id="KW-1185">Reference proteome</keyword>
<evidence type="ECO:0000313" key="1">
    <source>
        <dbReference type="EMBL" id="ESQ49703.1"/>
    </source>
</evidence>
<proteinExistence type="predicted"/>
<gene>
    <name evidence="1" type="ORF">EUTSA_v10022130mg</name>
</gene>
<dbReference type="KEGG" id="eus:EUTSA_v10022130mg"/>
<organism evidence="1 2">
    <name type="scientific">Eutrema salsugineum</name>
    <name type="common">Saltwater cress</name>
    <name type="synonym">Sisymbrium salsugineum</name>
    <dbReference type="NCBI Taxonomy" id="72664"/>
    <lineage>
        <taxon>Eukaryota</taxon>
        <taxon>Viridiplantae</taxon>
        <taxon>Streptophyta</taxon>
        <taxon>Embryophyta</taxon>
        <taxon>Tracheophyta</taxon>
        <taxon>Spermatophyta</taxon>
        <taxon>Magnoliopsida</taxon>
        <taxon>eudicotyledons</taxon>
        <taxon>Gunneridae</taxon>
        <taxon>Pentapetalae</taxon>
        <taxon>rosids</taxon>
        <taxon>malvids</taxon>
        <taxon>Brassicales</taxon>
        <taxon>Brassicaceae</taxon>
        <taxon>Eutremeae</taxon>
        <taxon>Eutrema</taxon>
    </lineage>
</organism>
<dbReference type="Proteomes" id="UP000030689">
    <property type="component" value="Unassembled WGS sequence"/>
</dbReference>
<protein>
    <recommendedName>
        <fullName evidence="3">Auxin-responsive protein</fullName>
    </recommendedName>
</protein>
<evidence type="ECO:0008006" key="3">
    <source>
        <dbReference type="Google" id="ProtNLM"/>
    </source>
</evidence>